<evidence type="ECO:0000313" key="1">
    <source>
        <dbReference type="EMBL" id="KAJ7986761.1"/>
    </source>
</evidence>
<organism evidence="1 2">
    <name type="scientific">Dallia pectoralis</name>
    <name type="common">Alaska blackfish</name>
    <dbReference type="NCBI Taxonomy" id="75939"/>
    <lineage>
        <taxon>Eukaryota</taxon>
        <taxon>Metazoa</taxon>
        <taxon>Chordata</taxon>
        <taxon>Craniata</taxon>
        <taxon>Vertebrata</taxon>
        <taxon>Euteleostomi</taxon>
        <taxon>Actinopterygii</taxon>
        <taxon>Neopterygii</taxon>
        <taxon>Teleostei</taxon>
        <taxon>Protacanthopterygii</taxon>
        <taxon>Esociformes</taxon>
        <taxon>Umbridae</taxon>
        <taxon>Dallia</taxon>
    </lineage>
</organism>
<sequence>MPLWSSLWSGFQAPAHPGNETRSVEDPASQPMLFLLVRTGPMPPLPRSCNSKCESLPQIEGPRALRGRSGYTRCSAAKVGRGAPTTGQNNRRHVVQCVRSLGVLGGAVGHVHGGVRFLCTLTANP</sequence>
<protein>
    <submittedName>
        <fullName evidence="1">Uncharacterized protein</fullName>
    </submittedName>
</protein>
<accession>A0ACC2F5Y8</accession>
<dbReference type="Proteomes" id="UP001157502">
    <property type="component" value="Chromosome 33"/>
</dbReference>
<proteinExistence type="predicted"/>
<reference evidence="1" key="1">
    <citation type="submission" date="2021-05" db="EMBL/GenBank/DDBJ databases">
        <authorList>
            <person name="Pan Q."/>
            <person name="Jouanno E."/>
            <person name="Zahm M."/>
            <person name="Klopp C."/>
            <person name="Cabau C."/>
            <person name="Louis A."/>
            <person name="Berthelot C."/>
            <person name="Parey E."/>
            <person name="Roest Crollius H."/>
            <person name="Montfort J."/>
            <person name="Robinson-Rechavi M."/>
            <person name="Bouchez O."/>
            <person name="Lampietro C."/>
            <person name="Lopez Roques C."/>
            <person name="Donnadieu C."/>
            <person name="Postlethwait J."/>
            <person name="Bobe J."/>
            <person name="Dillon D."/>
            <person name="Chandos A."/>
            <person name="von Hippel F."/>
            <person name="Guiguen Y."/>
        </authorList>
    </citation>
    <scope>NUCLEOTIDE SEQUENCE</scope>
    <source>
        <strain evidence="1">YG-Jan2019</strain>
    </source>
</reference>
<gene>
    <name evidence="1" type="ORF">DPEC_G00331740</name>
</gene>
<comment type="caution">
    <text evidence="1">The sequence shown here is derived from an EMBL/GenBank/DDBJ whole genome shotgun (WGS) entry which is preliminary data.</text>
</comment>
<evidence type="ECO:0000313" key="2">
    <source>
        <dbReference type="Proteomes" id="UP001157502"/>
    </source>
</evidence>
<keyword evidence="2" id="KW-1185">Reference proteome</keyword>
<dbReference type="EMBL" id="CM055760">
    <property type="protein sequence ID" value="KAJ7986761.1"/>
    <property type="molecule type" value="Genomic_DNA"/>
</dbReference>
<name>A0ACC2F5Y8_DALPE</name>